<name>A0A1W6JUR4_9CAUD</name>
<dbReference type="Proteomes" id="UP000225564">
    <property type="component" value="Segment"/>
</dbReference>
<keyword evidence="2" id="KW-1185">Reference proteome</keyword>
<evidence type="ECO:0000313" key="2">
    <source>
        <dbReference type="Proteomes" id="UP000225564"/>
    </source>
</evidence>
<sequence>MRLSKTYFDPEASDGSLMWEFAESEFYLLEGTVRKRCSIAEWFHEEVASEELIPYATNKNRYVYS</sequence>
<gene>
    <name evidence="1" type="ORF">pVco5_012</name>
</gene>
<accession>A0A1W6JUR4</accession>
<proteinExistence type="predicted"/>
<organism evidence="1 2">
    <name type="scientific">Vibrio phage pVco-5</name>
    <dbReference type="NCBI Taxonomy" id="1965485"/>
    <lineage>
        <taxon>Viruses</taxon>
        <taxon>Duplodnaviria</taxon>
        <taxon>Heunggongvirae</taxon>
        <taxon>Uroviricota</taxon>
        <taxon>Caudoviricetes</taxon>
        <taxon>Schitoviridae</taxon>
        <taxon>Vicoquintavirus</taxon>
        <taxon>Vicoquintavirus Pvco5</taxon>
    </lineage>
</organism>
<protein>
    <submittedName>
        <fullName evidence="1">Uncharacterized protein</fullName>
    </submittedName>
</protein>
<reference evidence="1 2" key="1">
    <citation type="submission" date="2017-02" db="EMBL/GenBank/DDBJ databases">
        <title>Comeplete genome sequence of Bacteriophage pVco-5, that infects Vibrio corallilyticus.</title>
        <authorList>
            <person name="Kim H.J."/>
            <person name="Park S.C."/>
        </authorList>
    </citation>
    <scope>NUCLEOTIDE SEQUENCE [LARGE SCALE GENOMIC DNA]</scope>
</reference>
<dbReference type="EMBL" id="KY612839">
    <property type="protein sequence ID" value="ARM71000.1"/>
    <property type="molecule type" value="Genomic_DNA"/>
</dbReference>
<evidence type="ECO:0000313" key="1">
    <source>
        <dbReference type="EMBL" id="ARM71000.1"/>
    </source>
</evidence>